<name>A0A5N5H9L1_9ROSA</name>
<dbReference type="AlphaFoldDB" id="A0A5N5H9L1"/>
<reference evidence="1 2" key="3">
    <citation type="submission" date="2019-11" db="EMBL/GenBank/DDBJ databases">
        <title>A de novo genome assembly of a pear dwarfing rootstock.</title>
        <authorList>
            <person name="Wang F."/>
            <person name="Wang J."/>
            <person name="Li S."/>
            <person name="Zhang Y."/>
            <person name="Fang M."/>
            <person name="Ma L."/>
            <person name="Zhao Y."/>
            <person name="Jiang S."/>
        </authorList>
    </citation>
    <scope>NUCLEOTIDE SEQUENCE [LARGE SCALE GENOMIC DNA]</scope>
    <source>
        <strain evidence="1">S2</strain>
        <tissue evidence="1">Leaf</tissue>
    </source>
</reference>
<dbReference type="Proteomes" id="UP000327157">
    <property type="component" value="Chromosome 4"/>
</dbReference>
<comment type="caution">
    <text evidence="1">The sequence shown here is derived from an EMBL/GenBank/DDBJ whole genome shotgun (WGS) entry which is preliminary data.</text>
</comment>
<organism evidence="1 2">
    <name type="scientific">Pyrus ussuriensis x Pyrus communis</name>
    <dbReference type="NCBI Taxonomy" id="2448454"/>
    <lineage>
        <taxon>Eukaryota</taxon>
        <taxon>Viridiplantae</taxon>
        <taxon>Streptophyta</taxon>
        <taxon>Embryophyta</taxon>
        <taxon>Tracheophyta</taxon>
        <taxon>Spermatophyta</taxon>
        <taxon>Magnoliopsida</taxon>
        <taxon>eudicotyledons</taxon>
        <taxon>Gunneridae</taxon>
        <taxon>Pentapetalae</taxon>
        <taxon>rosids</taxon>
        <taxon>fabids</taxon>
        <taxon>Rosales</taxon>
        <taxon>Rosaceae</taxon>
        <taxon>Amygdaloideae</taxon>
        <taxon>Maleae</taxon>
        <taxon>Pyrus</taxon>
    </lineage>
</organism>
<reference evidence="2" key="2">
    <citation type="submission" date="2019-10" db="EMBL/GenBank/DDBJ databases">
        <title>A de novo genome assembly of a pear dwarfing rootstock.</title>
        <authorList>
            <person name="Wang F."/>
            <person name="Wang J."/>
            <person name="Li S."/>
            <person name="Zhang Y."/>
            <person name="Fang M."/>
            <person name="Ma L."/>
            <person name="Zhao Y."/>
            <person name="Jiang S."/>
        </authorList>
    </citation>
    <scope>NUCLEOTIDE SEQUENCE [LARGE SCALE GENOMIC DNA]</scope>
</reference>
<dbReference type="EMBL" id="SMOL01000231">
    <property type="protein sequence ID" value="KAB2622802.1"/>
    <property type="molecule type" value="Genomic_DNA"/>
</dbReference>
<proteinExistence type="predicted"/>
<gene>
    <name evidence="1" type="ORF">D8674_024984</name>
</gene>
<sequence length="110" mass="13003">MDFDEVHSAGSKNEKTSKFGSKKIEKYGTLDLENNYSYMVYLGEEEREDEEEEVLLLIAHMKRRTSCLVKMTILIRMMKIKTLKRQKNLGFFRSQVQLVEKTSTMKVMLR</sequence>
<reference evidence="1 2" key="1">
    <citation type="submission" date="2019-09" db="EMBL/GenBank/DDBJ databases">
        <authorList>
            <person name="Ou C."/>
        </authorList>
    </citation>
    <scope>NUCLEOTIDE SEQUENCE [LARGE SCALE GENOMIC DNA]</scope>
    <source>
        <strain evidence="1">S2</strain>
        <tissue evidence="1">Leaf</tissue>
    </source>
</reference>
<accession>A0A5N5H9L1</accession>
<evidence type="ECO:0000313" key="1">
    <source>
        <dbReference type="EMBL" id="KAB2622802.1"/>
    </source>
</evidence>
<keyword evidence="2" id="KW-1185">Reference proteome</keyword>
<evidence type="ECO:0000313" key="2">
    <source>
        <dbReference type="Proteomes" id="UP000327157"/>
    </source>
</evidence>
<protein>
    <submittedName>
        <fullName evidence="1">Axoneme-associated protein-like</fullName>
    </submittedName>
</protein>